<gene>
    <name evidence="3" type="ORF">HPP92_011231</name>
    <name evidence="2" type="ORF">HPP92_027731</name>
</gene>
<reference evidence="4 5" key="1">
    <citation type="journal article" date="2020" name="Nat. Food">
        <title>A phased Vanilla planifolia genome enables genetic improvement of flavour and production.</title>
        <authorList>
            <person name="Hasing T."/>
            <person name="Tang H."/>
            <person name="Brym M."/>
            <person name="Khazi F."/>
            <person name="Huang T."/>
            <person name="Chambers A.H."/>
        </authorList>
    </citation>
    <scope>NUCLEOTIDE SEQUENCE [LARGE SCALE GENOMIC DNA]</scope>
    <source>
        <tissue evidence="2">Leaf</tissue>
    </source>
</reference>
<comment type="caution">
    <text evidence="2">The sequence shown here is derived from an EMBL/GenBank/DDBJ whole genome shotgun (WGS) entry which is preliminary data.</text>
</comment>
<accession>A0A835U3X4</accession>
<evidence type="ECO:0000256" key="1">
    <source>
        <dbReference type="SAM" id="MobiDB-lite"/>
    </source>
</evidence>
<protein>
    <submittedName>
        <fullName evidence="2">Uncharacterized protein</fullName>
    </submittedName>
</protein>
<evidence type="ECO:0000313" key="5">
    <source>
        <dbReference type="Proteomes" id="UP000639772"/>
    </source>
</evidence>
<evidence type="ECO:0000313" key="2">
    <source>
        <dbReference type="EMBL" id="KAG0448644.1"/>
    </source>
</evidence>
<evidence type="ECO:0000313" key="4">
    <source>
        <dbReference type="Proteomes" id="UP000636800"/>
    </source>
</evidence>
<proteinExistence type="predicted"/>
<dbReference type="AlphaFoldDB" id="A0A835U3X4"/>
<dbReference type="EMBL" id="JADCNM010000286">
    <property type="protein sequence ID" value="KAG0448644.1"/>
    <property type="molecule type" value="Genomic_DNA"/>
</dbReference>
<dbReference type="EMBL" id="JADCNL010000005">
    <property type="protein sequence ID" value="KAG0480373.1"/>
    <property type="molecule type" value="Genomic_DNA"/>
</dbReference>
<feature type="compositionally biased region" description="Basic and acidic residues" evidence="1">
    <location>
        <begin position="1"/>
        <end position="11"/>
    </location>
</feature>
<feature type="region of interest" description="Disordered" evidence="1">
    <location>
        <begin position="1"/>
        <end position="70"/>
    </location>
</feature>
<dbReference type="Proteomes" id="UP000636800">
    <property type="component" value="Chromosome 5"/>
</dbReference>
<keyword evidence="4" id="KW-1185">Reference proteome</keyword>
<dbReference type="Proteomes" id="UP000639772">
    <property type="component" value="Unassembled WGS sequence"/>
</dbReference>
<sequence length="70" mass="7978">MAAAEVEKTEKASPSSTRGRARKLHDQGKSKSARKREKIDSKSFEQAKMSRRQRKNGNAPFFHLFNDLSN</sequence>
<evidence type="ECO:0000313" key="3">
    <source>
        <dbReference type="EMBL" id="KAG0480373.1"/>
    </source>
</evidence>
<organism evidence="2 5">
    <name type="scientific">Vanilla planifolia</name>
    <name type="common">Vanilla</name>
    <dbReference type="NCBI Taxonomy" id="51239"/>
    <lineage>
        <taxon>Eukaryota</taxon>
        <taxon>Viridiplantae</taxon>
        <taxon>Streptophyta</taxon>
        <taxon>Embryophyta</taxon>
        <taxon>Tracheophyta</taxon>
        <taxon>Spermatophyta</taxon>
        <taxon>Magnoliopsida</taxon>
        <taxon>Liliopsida</taxon>
        <taxon>Asparagales</taxon>
        <taxon>Orchidaceae</taxon>
        <taxon>Vanilloideae</taxon>
        <taxon>Vanilleae</taxon>
        <taxon>Vanilla</taxon>
    </lineage>
</organism>
<name>A0A835U3X4_VANPL</name>